<dbReference type="EMBL" id="JYDL01000002">
    <property type="protein sequence ID" value="KRX27800.1"/>
    <property type="molecule type" value="Genomic_DNA"/>
</dbReference>
<protein>
    <submittedName>
        <fullName evidence="1">Uncharacterized protein</fullName>
    </submittedName>
</protein>
<dbReference type="Proteomes" id="UP000054630">
    <property type="component" value="Unassembled WGS sequence"/>
</dbReference>
<comment type="caution">
    <text evidence="1">The sequence shown here is derived from an EMBL/GenBank/DDBJ whole genome shotgun (WGS) entry which is preliminary data.</text>
</comment>
<sequence length="89" mass="9826">MVNGGKNEKMRRSTSGKFFTAFLVPMSEIIHVSHHKSFIPKGDFSIKLNSSDLEEFWKTANGNSKALSQTLTVINTTVQTAVSSPLQIL</sequence>
<keyword evidence="2" id="KW-1185">Reference proteome</keyword>
<organism evidence="1 2">
    <name type="scientific">Trichinella nelsoni</name>
    <dbReference type="NCBI Taxonomy" id="6336"/>
    <lineage>
        <taxon>Eukaryota</taxon>
        <taxon>Metazoa</taxon>
        <taxon>Ecdysozoa</taxon>
        <taxon>Nematoda</taxon>
        <taxon>Enoplea</taxon>
        <taxon>Dorylaimia</taxon>
        <taxon>Trichinellida</taxon>
        <taxon>Trichinellidae</taxon>
        <taxon>Trichinella</taxon>
    </lineage>
</organism>
<accession>A0A0V0SM07</accession>
<dbReference type="AlphaFoldDB" id="A0A0V0SM07"/>
<evidence type="ECO:0000313" key="1">
    <source>
        <dbReference type="EMBL" id="KRX27800.1"/>
    </source>
</evidence>
<proteinExistence type="predicted"/>
<name>A0A0V0SM07_9BILA</name>
<evidence type="ECO:0000313" key="2">
    <source>
        <dbReference type="Proteomes" id="UP000054630"/>
    </source>
</evidence>
<reference evidence="1 2" key="1">
    <citation type="submission" date="2015-01" db="EMBL/GenBank/DDBJ databases">
        <title>Evolution of Trichinella species and genotypes.</title>
        <authorList>
            <person name="Korhonen P.K."/>
            <person name="Edoardo P."/>
            <person name="Giuseppe L.R."/>
            <person name="Gasser R.B."/>
        </authorList>
    </citation>
    <scope>NUCLEOTIDE SEQUENCE [LARGE SCALE GENOMIC DNA]</scope>
    <source>
        <strain evidence="1">ISS37</strain>
    </source>
</reference>
<gene>
    <name evidence="1" type="ORF">T07_1508</name>
</gene>